<evidence type="ECO:0000313" key="3">
    <source>
        <dbReference type="Proteomes" id="UP000319756"/>
    </source>
</evidence>
<keyword evidence="3" id="KW-1185">Reference proteome</keyword>
<dbReference type="InterPro" id="IPR012544">
    <property type="entry name" value="PHb"/>
</dbReference>
<feature type="domain" description="Bacterial Pleckstrin homology" evidence="1">
    <location>
        <begin position="14"/>
        <end position="80"/>
    </location>
</feature>
<dbReference type="KEGG" id="sale:EPH95_15205"/>
<evidence type="ECO:0000259" key="1">
    <source>
        <dbReference type="Pfam" id="PF08000"/>
    </source>
</evidence>
<reference evidence="3" key="1">
    <citation type="submission" date="2019-01" db="EMBL/GenBank/DDBJ databases">
        <title>Genomic analysis of Salicibibacter sp. NKC3-5.</title>
        <authorList>
            <person name="Oh Y.J."/>
        </authorList>
    </citation>
    <scope>NUCLEOTIDE SEQUENCE [LARGE SCALE GENOMIC DNA]</scope>
    <source>
        <strain evidence="3">NKC3-5</strain>
    </source>
</reference>
<dbReference type="EMBL" id="CP035485">
    <property type="protein sequence ID" value="QDI92371.1"/>
    <property type="molecule type" value="Genomic_DNA"/>
</dbReference>
<protein>
    <recommendedName>
        <fullName evidence="1">Bacterial Pleckstrin homology domain-containing protein</fullName>
    </recommendedName>
</protein>
<dbReference type="AlphaFoldDB" id="A0A514LM87"/>
<accession>A0A514LM87</accession>
<sequence length="127" mass="15005">MVKEGGTRMVFWRRADNRQKHQDQAYQYLIENEELLHTYGLMIDFVALTDQRVIFVEKSWVSKRSEVVSIPYSKIEEIALLKDRRMSISNPVRISTRSKDHQLNLIKGNDSVGFYRQLSRQIMKSGR</sequence>
<gene>
    <name evidence="2" type="ORF">EPH95_15205</name>
</gene>
<proteinExistence type="predicted"/>
<dbReference type="SUPFAM" id="SSF50729">
    <property type="entry name" value="PH domain-like"/>
    <property type="match status" value="1"/>
</dbReference>
<organism evidence="2 3">
    <name type="scientific">Salicibibacter halophilus</name>
    <dbReference type="NCBI Taxonomy" id="2502791"/>
    <lineage>
        <taxon>Bacteria</taxon>
        <taxon>Bacillati</taxon>
        <taxon>Bacillota</taxon>
        <taxon>Bacilli</taxon>
        <taxon>Bacillales</taxon>
        <taxon>Bacillaceae</taxon>
        <taxon>Salicibibacter</taxon>
    </lineage>
</organism>
<name>A0A514LM87_9BACI</name>
<dbReference type="Gene3D" id="2.30.29.50">
    <property type="entry name" value="Bacterial Pleckstrin homology domain"/>
    <property type="match status" value="1"/>
</dbReference>
<dbReference type="Pfam" id="PF08000">
    <property type="entry name" value="bPH_1"/>
    <property type="match status" value="1"/>
</dbReference>
<dbReference type="Proteomes" id="UP000319756">
    <property type="component" value="Chromosome"/>
</dbReference>
<evidence type="ECO:0000313" key="2">
    <source>
        <dbReference type="EMBL" id="QDI92371.1"/>
    </source>
</evidence>
<dbReference type="InterPro" id="IPR037063">
    <property type="entry name" value="PHb_sf"/>
</dbReference>